<accession>A0A1L3FF93</accession>
<dbReference type="OrthoDB" id="9810174at2"/>
<dbReference type="Proteomes" id="UP000181962">
    <property type="component" value="Chromosome"/>
</dbReference>
<evidence type="ECO:0000313" key="2">
    <source>
        <dbReference type="EMBL" id="APG11987.1"/>
    </source>
</evidence>
<reference evidence="2 3" key="1">
    <citation type="submission" date="2016-11" db="EMBL/GenBank/DDBJ databases">
        <title>Complete Genome Sequence of Bradyrhizobium sp. strain J5, an isolated from soybean nodule in Hokkaido.</title>
        <authorList>
            <person name="Kanehara K."/>
        </authorList>
    </citation>
    <scope>NUCLEOTIDE SEQUENCE [LARGE SCALE GENOMIC DNA]</scope>
    <source>
        <strain evidence="2 3">J5</strain>
    </source>
</reference>
<proteinExistence type="predicted"/>
<feature type="domain" description="Phage tail collar" evidence="1">
    <location>
        <begin position="7"/>
        <end position="63"/>
    </location>
</feature>
<dbReference type="EMBL" id="CP017637">
    <property type="protein sequence ID" value="APG11987.1"/>
    <property type="molecule type" value="Genomic_DNA"/>
</dbReference>
<organism evidence="2 3">
    <name type="scientific">Bradyrhizobium japonicum</name>
    <dbReference type="NCBI Taxonomy" id="375"/>
    <lineage>
        <taxon>Bacteria</taxon>
        <taxon>Pseudomonadati</taxon>
        <taxon>Pseudomonadota</taxon>
        <taxon>Alphaproteobacteria</taxon>
        <taxon>Hyphomicrobiales</taxon>
        <taxon>Nitrobacteraceae</taxon>
        <taxon>Bradyrhizobium</taxon>
    </lineage>
</organism>
<dbReference type="Pfam" id="PF07484">
    <property type="entry name" value="Collar"/>
    <property type="match status" value="1"/>
</dbReference>
<dbReference type="InterPro" id="IPR011083">
    <property type="entry name" value="Phage_tail_collar_dom"/>
</dbReference>
<dbReference type="SUPFAM" id="SSF88874">
    <property type="entry name" value="Receptor-binding domain of short tail fibre protein gp12"/>
    <property type="match status" value="1"/>
</dbReference>
<sequence length="175" mass="18160">MADPFIGEIRLFGFPRVPDGWFACNGQSVSIAQFETLYAVIGTTYGGDGVNTFNLPDLRGRVPIGQGQGTGLPNYTLGQPGGEENHTLIEAEMPTHSHALMSSTVTATDVTPGPTLHLATASAGELYAPIASAGTYSTMAPCVATSGNSLGHNNMMPSVVANYCICYAGVFPSSV</sequence>
<evidence type="ECO:0000313" key="3">
    <source>
        <dbReference type="Proteomes" id="UP000181962"/>
    </source>
</evidence>
<dbReference type="Gene3D" id="3.90.1340.10">
    <property type="entry name" value="Phage tail collar domain"/>
    <property type="match status" value="1"/>
</dbReference>
<dbReference type="InterPro" id="IPR037053">
    <property type="entry name" value="Phage_tail_collar_dom_sf"/>
</dbReference>
<evidence type="ECO:0000259" key="1">
    <source>
        <dbReference type="Pfam" id="PF07484"/>
    </source>
</evidence>
<protein>
    <submittedName>
        <fullName evidence="2">Phage tail protein</fullName>
    </submittedName>
</protein>
<dbReference type="RefSeq" id="WP_071913906.1">
    <property type="nucleotide sequence ID" value="NZ_CP017637.1"/>
</dbReference>
<gene>
    <name evidence="2" type="ORF">BKD09_26985</name>
</gene>
<name>A0A1L3FF93_BRAJP</name>
<dbReference type="AlphaFoldDB" id="A0A1L3FF93"/>